<dbReference type="FunFam" id="1.10.3200.20:FF:000003">
    <property type="entry name" value="DNA polymerase"/>
    <property type="match status" value="1"/>
</dbReference>
<dbReference type="Gene3D" id="3.90.1600.10">
    <property type="entry name" value="Palm domain of DNA polymerase"/>
    <property type="match status" value="1"/>
</dbReference>
<comment type="subcellular location">
    <subcellularLocation>
        <location evidence="1">Nucleus</location>
    </subcellularLocation>
</comment>
<dbReference type="GO" id="GO:0003697">
    <property type="term" value="F:single-stranded DNA binding"/>
    <property type="evidence" value="ECO:0007669"/>
    <property type="project" value="TreeGrafter"/>
</dbReference>
<evidence type="ECO:0000256" key="15">
    <source>
        <dbReference type="SAM" id="MobiDB-lite"/>
    </source>
</evidence>
<dbReference type="FunFam" id="3.30.420.10:FF:000043">
    <property type="entry name" value="DNA polymerase"/>
    <property type="match status" value="1"/>
</dbReference>
<dbReference type="GO" id="GO:0006273">
    <property type="term" value="P:lagging strand elongation"/>
    <property type="evidence" value="ECO:0007669"/>
    <property type="project" value="TreeGrafter"/>
</dbReference>
<keyword evidence="4 14" id="KW-0548">Nucleotidyltransferase</keyword>
<organism evidence="20 21">
    <name type="scientific">Spirodela intermedia</name>
    <name type="common">Intermediate duckweed</name>
    <dbReference type="NCBI Taxonomy" id="51605"/>
    <lineage>
        <taxon>Eukaryota</taxon>
        <taxon>Viridiplantae</taxon>
        <taxon>Streptophyta</taxon>
        <taxon>Embryophyta</taxon>
        <taxon>Tracheophyta</taxon>
        <taxon>Spermatophyta</taxon>
        <taxon>Magnoliopsida</taxon>
        <taxon>Liliopsida</taxon>
        <taxon>Araceae</taxon>
        <taxon>Lemnoideae</taxon>
        <taxon>Spirodela</taxon>
    </lineage>
</organism>
<keyword evidence="9 14" id="KW-0239">DNA-directed DNA polymerase</keyword>
<feature type="domain" description="DNA polymerase alpha catalytic subunit N-terminal" evidence="19">
    <location>
        <begin position="25"/>
        <end position="93"/>
    </location>
</feature>
<dbReference type="Pfam" id="PF08996">
    <property type="entry name" value="zf-DNA_Pol"/>
    <property type="match status" value="1"/>
</dbReference>
<keyword evidence="6" id="KW-0479">Metal-binding</keyword>
<dbReference type="GO" id="GO:0005658">
    <property type="term" value="C:alpha DNA polymerase:primase complex"/>
    <property type="evidence" value="ECO:0007669"/>
    <property type="project" value="TreeGrafter"/>
</dbReference>
<dbReference type="PRINTS" id="PR00106">
    <property type="entry name" value="DNAPOLB"/>
</dbReference>
<keyword evidence="8" id="KW-0862">Zinc</keyword>
<evidence type="ECO:0000259" key="16">
    <source>
        <dbReference type="Pfam" id="PF00136"/>
    </source>
</evidence>
<dbReference type="Gene3D" id="1.10.132.60">
    <property type="entry name" value="DNA polymerase family B, C-terminal domain"/>
    <property type="match status" value="1"/>
</dbReference>
<evidence type="ECO:0000256" key="13">
    <source>
        <dbReference type="ARBA" id="ARBA00054627"/>
    </source>
</evidence>
<proteinExistence type="inferred from homology"/>
<feature type="domain" description="DNA-directed DNA polymerase family B multifunctional" evidence="16">
    <location>
        <begin position="836"/>
        <end position="1296"/>
    </location>
</feature>
<dbReference type="InterPro" id="IPR023211">
    <property type="entry name" value="DNA_pol_palm_dom_sf"/>
</dbReference>
<dbReference type="GO" id="GO:1902975">
    <property type="term" value="P:mitotic DNA replication initiation"/>
    <property type="evidence" value="ECO:0007669"/>
    <property type="project" value="InterPro"/>
</dbReference>
<evidence type="ECO:0000256" key="11">
    <source>
        <dbReference type="ARBA" id="ARBA00023242"/>
    </source>
</evidence>
<evidence type="ECO:0000313" key="21">
    <source>
        <dbReference type="Proteomes" id="UP000663760"/>
    </source>
</evidence>
<protein>
    <recommendedName>
        <fullName evidence="14">DNA polymerase</fullName>
        <ecNumber evidence="14">2.7.7.7</ecNumber>
    </recommendedName>
</protein>
<dbReference type="Proteomes" id="UP000663760">
    <property type="component" value="Chromosome 11"/>
</dbReference>
<keyword evidence="7" id="KW-0863">Zinc-finger</keyword>
<evidence type="ECO:0000259" key="19">
    <source>
        <dbReference type="Pfam" id="PF12254"/>
    </source>
</evidence>
<dbReference type="InterPro" id="IPR017964">
    <property type="entry name" value="DNA-dir_DNA_pol_B_CS"/>
</dbReference>
<dbReference type="GO" id="GO:0006272">
    <property type="term" value="P:leading strand elongation"/>
    <property type="evidence" value="ECO:0007669"/>
    <property type="project" value="TreeGrafter"/>
</dbReference>
<comment type="function">
    <text evidence="13">Polymerase alpha in a complex with DNA primase is a replicative polymerase.</text>
</comment>
<dbReference type="FunFam" id="1.10.132.60:FF:000004">
    <property type="entry name" value="DNA polymerase"/>
    <property type="match status" value="1"/>
</dbReference>
<dbReference type="InterPro" id="IPR042087">
    <property type="entry name" value="DNA_pol_B_thumb"/>
</dbReference>
<dbReference type="SUPFAM" id="SSF56672">
    <property type="entry name" value="DNA/RNA polymerases"/>
    <property type="match status" value="1"/>
</dbReference>
<evidence type="ECO:0000256" key="4">
    <source>
        <dbReference type="ARBA" id="ARBA00022695"/>
    </source>
</evidence>
<feature type="region of interest" description="Disordered" evidence="15">
    <location>
        <begin position="872"/>
        <end position="915"/>
    </location>
</feature>
<dbReference type="GO" id="GO:0008270">
    <property type="term" value="F:zinc ion binding"/>
    <property type="evidence" value="ECO:0007669"/>
    <property type="project" value="UniProtKB-KW"/>
</dbReference>
<evidence type="ECO:0000256" key="2">
    <source>
        <dbReference type="ARBA" id="ARBA00005755"/>
    </source>
</evidence>
<dbReference type="InterPro" id="IPR038256">
    <property type="entry name" value="Pol_alpha_znc_sf"/>
</dbReference>
<keyword evidence="3 14" id="KW-0808">Transferase</keyword>
<dbReference type="InterPro" id="IPR006133">
    <property type="entry name" value="DNA-dir_DNA_pol_B_exonuc"/>
</dbReference>
<keyword evidence="11" id="KW-0539">Nucleus</keyword>
<evidence type="ECO:0000259" key="17">
    <source>
        <dbReference type="Pfam" id="PF03104"/>
    </source>
</evidence>
<evidence type="ECO:0000256" key="5">
    <source>
        <dbReference type="ARBA" id="ARBA00022705"/>
    </source>
</evidence>
<dbReference type="EC" id="2.7.7.7" evidence="14"/>
<dbReference type="InterPro" id="IPR043502">
    <property type="entry name" value="DNA/RNA_pol_sf"/>
</dbReference>
<keyword evidence="21" id="KW-1185">Reference proteome</keyword>
<dbReference type="CDD" id="cd05776">
    <property type="entry name" value="DNA_polB_alpha_exo"/>
    <property type="match status" value="1"/>
</dbReference>
<feature type="domain" description="DNA-directed DNA polymerase family B exonuclease" evidence="17">
    <location>
        <begin position="513"/>
        <end position="769"/>
    </location>
</feature>
<evidence type="ECO:0000256" key="3">
    <source>
        <dbReference type="ARBA" id="ARBA00022679"/>
    </source>
</evidence>
<dbReference type="InterPro" id="IPR006134">
    <property type="entry name" value="DNA-dir_DNA_pol_B_multi_dom"/>
</dbReference>
<sequence>MADSTVSNRRRSGRSADAAARVEALERLKTLRRAGGRRSESGAGIGFQIKIEEPIYDTVAEEDYARIVAERREAAKGFIVDDDGMGYNDEGQEVDWADVGLPPSSDEDGESDGAVDRSRKKKVVKKDPAARRPAPTSLTAAAALMGKQKLSAMFTSSAFRKNDRGKGPCMSSESIVDDLIAECAPDEADREERRSRRVGPTAVVPGARSFMVPPVSMSNDTRMCFPANNPSAMQQLTTPSTVATSKNFPENDDLRDVKDEPREAKQEKIMLCESEPLSNGHANVGKANILEVKLEPEVKSEKVFAFNAKIQVEKDGNTPSATAGWKAVCEGDNGSVDCRTGAVEGTEVEEKSEFELDSDGSLNFYLIDAHEESFGANAGTIYLFGKVKAGNSYHSCCVVVKNAQRCVYAIPNSSVFQRSVILDLEEKVASSKLSAVDFRVKLQDMAANLKNELSSKLVEYNVSSFSMTPVKRGYAFERFDIHAGEQYVLKITYPFKDPPLPLDLKGEQFSTLVGTSYNALELFLVKRKIKGPSWLSISKFSSCPVHQRVSWCKFEVTVESPKDVCNSTSKTHQEIPPVIVTAINLKTISSEKHNANEIISASVICCHKAKIDGPMIASEWKRPGILTHVTVVRKLEGGIFPMGFSKEVADRNTKAGSNILAFESSERALLNRLMIELHKLDSDILVGHNISGFDLDVLLHRAQVCKVPSGMWSKIGRLKRSVMPKLTKGSTIFGSGASLGIMSCIAGRLLCDTYMCSRDLLREVSYSLTQLAKTQLNKERREISAQDIPSMFQTTASLMELVECGETDAWLSLELMFHLSILPLTRQLTNISGNVWGKTMQGARAQRVEYLLLHAFHAKKYIVPDKNSARGREVSASKRKISEGVGSEDAGLNDGSLENDVHPSDQGRGKKGPAYAGGLVLEPKRGLYDKYILLLDFNSLYPSIIQEYNICFTTVERSPDGLVPNLPSSKARGVLPELLRNLVERRRMVKSWLKNASGLKVQQLDIQQQALKLTANSMYGCLGFSHSRFYAKPLAELITLQGREILQSTVDLVQNNLNLEVIYGDTDSIMVYSGLDDIAKAKAMAGKVIQEVNKKYRCLEIDLDGLYKRMLLLKKKKYAAVKVLFKDGTPYEVIERKGLDMVRRDWSLLSKEMGDFCLTQILSGGSCEDVVEAIHSSLMKVQEEIRNGEVMLEKYIITKTLTKPPEEYPDARNQPHVQVALRLKQNGYATGCSAGDTIPYIICCQENAGSGSSAGVAGRARHPDELKRDSGGWMVDIDYYLSQQIHPVVSRLCASIQGTSPARLADCLGLDSAKFQQRTAESSSGDPSTALLSAMDDEERYHGCESLQLSCPACSCSFECPPVSSLLSGEPPEEQNFWRRMACTRCPEGSDPSRLSPATLANQVKRQVERFQSTYYRASMTCDDEMCKYTTRGLNLRVLGDSERGTICPNYPRCNGRLVRQYTEADLYRQLSYFCYVLDAARCLEKLGHRGGAQVEKELAQARLLSASALSTVQKIRDRCAFGWVQLNDLCVSI</sequence>
<feature type="compositionally biased region" description="Basic and acidic residues" evidence="15">
    <location>
        <begin position="899"/>
        <end position="908"/>
    </location>
</feature>
<dbReference type="InterPro" id="IPR006172">
    <property type="entry name" value="DNA-dir_DNA_pol_B"/>
</dbReference>
<dbReference type="SUPFAM" id="SSF53098">
    <property type="entry name" value="Ribonuclease H-like"/>
    <property type="match status" value="1"/>
</dbReference>
<dbReference type="EMBL" id="LR746274">
    <property type="protein sequence ID" value="CAA7405218.1"/>
    <property type="molecule type" value="Genomic_DNA"/>
</dbReference>
<keyword evidence="5 14" id="KW-0235">DNA replication</keyword>
<evidence type="ECO:0000259" key="18">
    <source>
        <dbReference type="Pfam" id="PF08996"/>
    </source>
</evidence>
<dbReference type="InterPro" id="IPR015088">
    <property type="entry name" value="Znf_DNA-dir_DNA_pol_B_alpha"/>
</dbReference>
<dbReference type="NCBIfam" id="TIGR00592">
    <property type="entry name" value="pol2"/>
    <property type="match status" value="1"/>
</dbReference>
<dbReference type="InterPro" id="IPR036397">
    <property type="entry name" value="RNaseH_sf"/>
</dbReference>
<dbReference type="InterPro" id="IPR045846">
    <property type="entry name" value="POLBc_alpha"/>
</dbReference>
<accession>A0A7I8L7C4</accession>
<feature type="compositionally biased region" description="Acidic residues" evidence="15">
    <location>
        <begin position="81"/>
        <end position="96"/>
    </location>
</feature>
<evidence type="ECO:0000313" key="20">
    <source>
        <dbReference type="EMBL" id="CAA7405218.1"/>
    </source>
</evidence>
<evidence type="ECO:0000256" key="9">
    <source>
        <dbReference type="ARBA" id="ARBA00022932"/>
    </source>
</evidence>
<dbReference type="Pfam" id="PF12254">
    <property type="entry name" value="DNA_pol_alpha_N"/>
    <property type="match status" value="1"/>
</dbReference>
<feature type="domain" description="Zinc finger DNA-directed DNA polymerase family B alpha" evidence="18">
    <location>
        <begin position="1334"/>
        <end position="1530"/>
    </location>
</feature>
<evidence type="ECO:0000256" key="8">
    <source>
        <dbReference type="ARBA" id="ARBA00022833"/>
    </source>
</evidence>
<dbReference type="GO" id="GO:0000166">
    <property type="term" value="F:nucleotide binding"/>
    <property type="evidence" value="ECO:0007669"/>
    <property type="project" value="InterPro"/>
</dbReference>
<dbReference type="Gene3D" id="3.30.70.2820">
    <property type="match status" value="1"/>
</dbReference>
<evidence type="ECO:0000256" key="10">
    <source>
        <dbReference type="ARBA" id="ARBA00023125"/>
    </source>
</evidence>
<evidence type="ECO:0000256" key="1">
    <source>
        <dbReference type="ARBA" id="ARBA00004123"/>
    </source>
</evidence>
<dbReference type="InterPro" id="IPR012337">
    <property type="entry name" value="RNaseH-like_sf"/>
</dbReference>
<dbReference type="Gene3D" id="1.10.287.690">
    <property type="entry name" value="Helix hairpin bin"/>
    <property type="match status" value="1"/>
</dbReference>
<reference evidence="20" key="1">
    <citation type="submission" date="2020-02" db="EMBL/GenBank/DDBJ databases">
        <authorList>
            <person name="Scholz U."/>
            <person name="Mascher M."/>
            <person name="Fiebig A."/>
        </authorList>
    </citation>
    <scope>NUCLEOTIDE SEQUENCE</scope>
</reference>
<dbReference type="OrthoDB" id="6755010at2759"/>
<evidence type="ECO:0000256" key="7">
    <source>
        <dbReference type="ARBA" id="ARBA00022771"/>
    </source>
</evidence>
<dbReference type="Pfam" id="PF03104">
    <property type="entry name" value="DNA_pol_B_exo1"/>
    <property type="match status" value="1"/>
</dbReference>
<dbReference type="Gene3D" id="1.10.3200.20">
    <property type="entry name" value="DNA Polymerase alpha, zinc finger"/>
    <property type="match status" value="1"/>
</dbReference>
<feature type="compositionally biased region" description="Basic and acidic residues" evidence="15">
    <location>
        <begin position="872"/>
        <end position="882"/>
    </location>
</feature>
<comment type="catalytic activity">
    <reaction evidence="12 14">
        <text>DNA(n) + a 2'-deoxyribonucleoside 5'-triphosphate = DNA(n+1) + diphosphate</text>
        <dbReference type="Rhea" id="RHEA:22508"/>
        <dbReference type="Rhea" id="RHEA-COMP:17339"/>
        <dbReference type="Rhea" id="RHEA-COMP:17340"/>
        <dbReference type="ChEBI" id="CHEBI:33019"/>
        <dbReference type="ChEBI" id="CHEBI:61560"/>
        <dbReference type="ChEBI" id="CHEBI:173112"/>
        <dbReference type="EC" id="2.7.7.7"/>
    </reaction>
</comment>
<name>A0A7I8L7C4_SPIIN</name>
<evidence type="ECO:0000256" key="14">
    <source>
        <dbReference type="RuleBase" id="RU000442"/>
    </source>
</evidence>
<evidence type="ECO:0000256" key="6">
    <source>
        <dbReference type="ARBA" id="ARBA00022723"/>
    </source>
</evidence>
<dbReference type="PANTHER" id="PTHR45861">
    <property type="entry name" value="DNA POLYMERASE ALPHA CATALYTIC SUBUNIT"/>
    <property type="match status" value="1"/>
</dbReference>
<comment type="similarity">
    <text evidence="2 14">Belongs to the DNA polymerase type-B family.</text>
</comment>
<dbReference type="SMART" id="SM00486">
    <property type="entry name" value="POLBc"/>
    <property type="match status" value="1"/>
</dbReference>
<feature type="region of interest" description="Disordered" evidence="15">
    <location>
        <begin position="81"/>
        <end position="139"/>
    </location>
</feature>
<dbReference type="GO" id="GO:0003682">
    <property type="term" value="F:chromatin binding"/>
    <property type="evidence" value="ECO:0007669"/>
    <property type="project" value="TreeGrafter"/>
</dbReference>
<dbReference type="CDD" id="cd05532">
    <property type="entry name" value="POLBc_alpha"/>
    <property type="match status" value="1"/>
</dbReference>
<dbReference type="PROSITE" id="PS00116">
    <property type="entry name" value="DNA_POLYMERASE_B"/>
    <property type="match status" value="1"/>
</dbReference>
<evidence type="ECO:0000256" key="12">
    <source>
        <dbReference type="ARBA" id="ARBA00049244"/>
    </source>
</evidence>
<dbReference type="GO" id="GO:0003688">
    <property type="term" value="F:DNA replication origin binding"/>
    <property type="evidence" value="ECO:0007669"/>
    <property type="project" value="TreeGrafter"/>
</dbReference>
<dbReference type="GO" id="GO:0003887">
    <property type="term" value="F:DNA-directed DNA polymerase activity"/>
    <property type="evidence" value="ECO:0007669"/>
    <property type="project" value="UniProtKB-KW"/>
</dbReference>
<dbReference type="Gene3D" id="3.30.420.10">
    <property type="entry name" value="Ribonuclease H-like superfamily/Ribonuclease H"/>
    <property type="match status" value="1"/>
</dbReference>
<dbReference type="Pfam" id="PF00136">
    <property type="entry name" value="DNA_pol_B"/>
    <property type="match status" value="1"/>
</dbReference>
<dbReference type="PANTHER" id="PTHR45861:SF1">
    <property type="entry name" value="DNA POLYMERASE ALPHA CATALYTIC SUBUNIT"/>
    <property type="match status" value="1"/>
</dbReference>
<dbReference type="Gene3D" id="2.40.50.730">
    <property type="match status" value="1"/>
</dbReference>
<gene>
    <name evidence="20" type="ORF">SI8410_11015896</name>
</gene>
<keyword evidence="10 14" id="KW-0238">DNA-binding</keyword>
<dbReference type="InterPro" id="IPR024647">
    <property type="entry name" value="DNA_pol_a_cat_su_N"/>
</dbReference>
<dbReference type="FunFam" id="1.10.287.690:FF:000004">
    <property type="entry name" value="DNA polymerase"/>
    <property type="match status" value="1"/>
</dbReference>